<evidence type="ECO:0000256" key="9">
    <source>
        <dbReference type="ARBA" id="ARBA00022842"/>
    </source>
</evidence>
<keyword evidence="7" id="KW-0547">Nucleotide-binding</keyword>
<dbReference type="InterPro" id="IPR003442">
    <property type="entry name" value="T6A_TsaE"/>
</dbReference>
<comment type="caution">
    <text evidence="11">The sequence shown here is derived from an EMBL/GenBank/DDBJ whole genome shotgun (WGS) entry which is preliminary data.</text>
</comment>
<dbReference type="SUPFAM" id="SSF52540">
    <property type="entry name" value="P-loop containing nucleoside triphosphate hydrolases"/>
    <property type="match status" value="1"/>
</dbReference>
<evidence type="ECO:0000256" key="7">
    <source>
        <dbReference type="ARBA" id="ARBA00022741"/>
    </source>
</evidence>
<dbReference type="NCBIfam" id="TIGR00150">
    <property type="entry name" value="T6A_YjeE"/>
    <property type="match status" value="1"/>
</dbReference>
<keyword evidence="11" id="KW-0808">Transferase</keyword>
<accession>A0A2S7T6C5</accession>
<gene>
    <name evidence="11" type="ORF">BST99_04285</name>
</gene>
<dbReference type="GO" id="GO:0005737">
    <property type="term" value="C:cytoplasm"/>
    <property type="evidence" value="ECO:0007669"/>
    <property type="project" value="UniProtKB-SubCell"/>
</dbReference>
<evidence type="ECO:0000256" key="10">
    <source>
        <dbReference type="ARBA" id="ARBA00032441"/>
    </source>
</evidence>
<keyword evidence="9" id="KW-0460">Magnesium</keyword>
<dbReference type="Proteomes" id="UP000239366">
    <property type="component" value="Unassembled WGS sequence"/>
</dbReference>
<dbReference type="GO" id="GO:0016740">
    <property type="term" value="F:transferase activity"/>
    <property type="evidence" value="ECO:0007669"/>
    <property type="project" value="UniProtKB-KW"/>
</dbReference>
<keyword evidence="4" id="KW-0963">Cytoplasm</keyword>
<protein>
    <recommendedName>
        <fullName evidence="3">tRNA threonylcarbamoyladenosine biosynthesis protein TsaE</fullName>
    </recommendedName>
    <alternativeName>
        <fullName evidence="10">t(6)A37 threonylcarbamoyladenosine biosynthesis protein TsaE</fullName>
    </alternativeName>
</protein>
<dbReference type="EMBL" id="MQVX01000001">
    <property type="protein sequence ID" value="PQJ15055.1"/>
    <property type="molecule type" value="Genomic_DNA"/>
</dbReference>
<evidence type="ECO:0000256" key="3">
    <source>
        <dbReference type="ARBA" id="ARBA00019010"/>
    </source>
</evidence>
<dbReference type="PANTHER" id="PTHR33540:SF2">
    <property type="entry name" value="TRNA THREONYLCARBAMOYLADENOSINE BIOSYNTHESIS PROTEIN TSAE"/>
    <property type="match status" value="1"/>
</dbReference>
<keyword evidence="6" id="KW-0479">Metal-binding</keyword>
<evidence type="ECO:0000256" key="4">
    <source>
        <dbReference type="ARBA" id="ARBA00022490"/>
    </source>
</evidence>
<dbReference type="Pfam" id="PF02367">
    <property type="entry name" value="TsaE"/>
    <property type="match status" value="1"/>
</dbReference>
<comment type="similarity">
    <text evidence="2">Belongs to the TsaE family.</text>
</comment>
<evidence type="ECO:0000256" key="6">
    <source>
        <dbReference type="ARBA" id="ARBA00022723"/>
    </source>
</evidence>
<dbReference type="AlphaFoldDB" id="A0A2S7T6C5"/>
<evidence type="ECO:0000256" key="5">
    <source>
        <dbReference type="ARBA" id="ARBA00022694"/>
    </source>
</evidence>
<keyword evidence="5" id="KW-0819">tRNA processing</keyword>
<evidence type="ECO:0000256" key="8">
    <source>
        <dbReference type="ARBA" id="ARBA00022840"/>
    </source>
</evidence>
<dbReference type="GO" id="GO:0005524">
    <property type="term" value="F:ATP binding"/>
    <property type="evidence" value="ECO:0007669"/>
    <property type="project" value="UniProtKB-KW"/>
</dbReference>
<evidence type="ECO:0000313" key="11">
    <source>
        <dbReference type="EMBL" id="PQJ15055.1"/>
    </source>
</evidence>
<dbReference type="OrthoDB" id="9815896at2"/>
<evidence type="ECO:0000256" key="1">
    <source>
        <dbReference type="ARBA" id="ARBA00004496"/>
    </source>
</evidence>
<reference evidence="12" key="1">
    <citation type="submission" date="2016-11" db="EMBL/GenBank/DDBJ databases">
        <title>Trade-off between light-utilization and light-protection in marine flavobacteria.</title>
        <authorList>
            <person name="Kumagai Y."/>
            <person name="Yoshizawa S."/>
            <person name="Kogure K."/>
        </authorList>
    </citation>
    <scope>NUCLEOTIDE SEQUENCE [LARGE SCALE GENOMIC DNA]</scope>
    <source>
        <strain evidence="12">SG-18</strain>
    </source>
</reference>
<evidence type="ECO:0000256" key="2">
    <source>
        <dbReference type="ARBA" id="ARBA00007599"/>
    </source>
</evidence>
<keyword evidence="8" id="KW-0067">ATP-binding</keyword>
<comment type="subcellular location">
    <subcellularLocation>
        <location evidence="1">Cytoplasm</location>
    </subcellularLocation>
</comment>
<dbReference type="Gene3D" id="3.40.50.300">
    <property type="entry name" value="P-loop containing nucleotide triphosphate hydrolases"/>
    <property type="match status" value="1"/>
</dbReference>
<dbReference type="InterPro" id="IPR027417">
    <property type="entry name" value="P-loop_NTPase"/>
</dbReference>
<keyword evidence="12" id="KW-1185">Reference proteome</keyword>
<evidence type="ECO:0000313" key="12">
    <source>
        <dbReference type="Proteomes" id="UP000239366"/>
    </source>
</evidence>
<proteinExistence type="inferred from homology"/>
<name>A0A2S7T6C5_9FLAO</name>
<dbReference type="GO" id="GO:0002949">
    <property type="term" value="P:tRNA threonylcarbamoyladenosine modification"/>
    <property type="evidence" value="ECO:0007669"/>
    <property type="project" value="InterPro"/>
</dbReference>
<organism evidence="11 12">
    <name type="scientific">Aureicoccus marinus</name>
    <dbReference type="NCBI Taxonomy" id="754435"/>
    <lineage>
        <taxon>Bacteria</taxon>
        <taxon>Pseudomonadati</taxon>
        <taxon>Bacteroidota</taxon>
        <taxon>Flavobacteriia</taxon>
        <taxon>Flavobacteriales</taxon>
        <taxon>Flavobacteriaceae</taxon>
        <taxon>Aureicoccus</taxon>
    </lineage>
</organism>
<dbReference type="RefSeq" id="WP_105000706.1">
    <property type="nucleotide sequence ID" value="NZ_MQVX01000001.1"/>
</dbReference>
<dbReference type="PANTHER" id="PTHR33540">
    <property type="entry name" value="TRNA THREONYLCARBAMOYLADENOSINE BIOSYNTHESIS PROTEIN TSAE"/>
    <property type="match status" value="1"/>
</dbReference>
<dbReference type="GO" id="GO:0046872">
    <property type="term" value="F:metal ion binding"/>
    <property type="evidence" value="ECO:0007669"/>
    <property type="project" value="UniProtKB-KW"/>
</dbReference>
<sequence length="139" mass="15555">MSITYKKTFGLEELSSIAKDLLEQVTSSIILLDGPVGAGKTTLVKELISLLGAEDQGHSPTFGLLNEYATPEGEIVAYHLDAYRLRSEEEAFDLGLEEFWFINTLFIIEWPNKLGSLVPSDAFFVKIDYAEGGKRQIHW</sequence>